<proteinExistence type="evidence at transcript level"/>
<reference evidence="2" key="1">
    <citation type="journal article" date="2009" name="Plant Mol. Biol.">
        <title>Insights into corn genes derived from large-scale cDNA sequencing.</title>
        <authorList>
            <person name="Alexandrov N.N."/>
            <person name="Brover V.V."/>
            <person name="Freidin S."/>
            <person name="Troukhan M.E."/>
            <person name="Tatarinova T.V."/>
            <person name="Zhang H."/>
            <person name="Swaller T.J."/>
            <person name="Lu Y.P."/>
            <person name="Bouck J."/>
            <person name="Flavell R.B."/>
            <person name="Feldmann K.A."/>
        </authorList>
    </citation>
    <scope>NUCLEOTIDE SEQUENCE</scope>
</reference>
<name>B6TTW5_MAIZE</name>
<dbReference type="AlphaFoldDB" id="B6TTW5"/>
<evidence type="ECO:0000256" key="1">
    <source>
        <dbReference type="SAM" id="MobiDB-lite"/>
    </source>
</evidence>
<sequence length="61" mass="6384">MELGATTAFYPLHRCKTIYLVRHAQGIHNVAGEKAAKKAQQAAAGGTGTSTDNKNKSGGKK</sequence>
<organism evidence="2">
    <name type="scientific">Zea mays</name>
    <name type="common">Maize</name>
    <dbReference type="NCBI Taxonomy" id="4577"/>
    <lineage>
        <taxon>Eukaryota</taxon>
        <taxon>Viridiplantae</taxon>
        <taxon>Streptophyta</taxon>
        <taxon>Embryophyta</taxon>
        <taxon>Tracheophyta</taxon>
        <taxon>Spermatophyta</taxon>
        <taxon>Magnoliopsida</taxon>
        <taxon>Liliopsida</taxon>
        <taxon>Poales</taxon>
        <taxon>Poaceae</taxon>
        <taxon>PACMAD clade</taxon>
        <taxon>Panicoideae</taxon>
        <taxon>Andropogonodae</taxon>
        <taxon>Andropogoneae</taxon>
        <taxon>Tripsacinae</taxon>
        <taxon>Zea</taxon>
    </lineage>
</organism>
<protein>
    <recommendedName>
        <fullName evidence="3">Phosphoglycerate mutase-like protein</fullName>
    </recommendedName>
</protein>
<accession>B6TTW5</accession>
<feature type="region of interest" description="Disordered" evidence="1">
    <location>
        <begin position="33"/>
        <end position="61"/>
    </location>
</feature>
<evidence type="ECO:0000313" key="2">
    <source>
        <dbReference type="EMBL" id="ACG40548.1"/>
    </source>
</evidence>
<dbReference type="EMBL" id="EU968430">
    <property type="protein sequence ID" value="ACG40548.1"/>
    <property type="molecule type" value="mRNA"/>
</dbReference>
<evidence type="ECO:0008006" key="3">
    <source>
        <dbReference type="Google" id="ProtNLM"/>
    </source>
</evidence>